<evidence type="ECO:0000313" key="3">
    <source>
        <dbReference type="Proteomes" id="UP000198736"/>
    </source>
</evidence>
<accession>A0A0S4LPW0</accession>
<keyword evidence="3" id="KW-1185">Reference proteome</keyword>
<protein>
    <submittedName>
        <fullName evidence="2">Uncharacterized protein</fullName>
    </submittedName>
</protein>
<organism evidence="2 3">
    <name type="scientific">Candidatus Nitrospira nitrificans</name>
    <dbReference type="NCBI Taxonomy" id="1742973"/>
    <lineage>
        <taxon>Bacteria</taxon>
        <taxon>Pseudomonadati</taxon>
        <taxon>Nitrospirota</taxon>
        <taxon>Nitrospiria</taxon>
        <taxon>Nitrospirales</taxon>
        <taxon>Nitrospiraceae</taxon>
        <taxon>Nitrospira</taxon>
    </lineage>
</organism>
<feature type="region of interest" description="Disordered" evidence="1">
    <location>
        <begin position="123"/>
        <end position="146"/>
    </location>
</feature>
<sequence>MKILIASTFLTVGIGLVGSMGLFLAAGAEEHTTSSATHQMTPKFPKSDKCTTSAPCRDVIGEIVRVEESYWIKMPNGHETHMRVTADTKMDSRVKVGDPIAAQLTSSGTADAIKKLKELPKPTELSIEKQTKEVEEPTTLKDMRQK</sequence>
<evidence type="ECO:0000313" key="2">
    <source>
        <dbReference type="EMBL" id="CUS39633.1"/>
    </source>
</evidence>
<reference evidence="3" key="1">
    <citation type="submission" date="2015-10" db="EMBL/GenBank/DDBJ databases">
        <authorList>
            <person name="Luecker S."/>
            <person name="Luecker S."/>
        </authorList>
    </citation>
    <scope>NUCLEOTIDE SEQUENCE [LARGE SCALE GENOMIC DNA]</scope>
</reference>
<gene>
    <name evidence="2" type="ORF">COMA2_80090</name>
</gene>
<name>A0A0S4LPW0_9BACT</name>
<dbReference type="RefSeq" id="WP_090901912.1">
    <property type="nucleotide sequence ID" value="NZ_CZPZ01000035.1"/>
</dbReference>
<dbReference type="Proteomes" id="UP000198736">
    <property type="component" value="Unassembled WGS sequence"/>
</dbReference>
<evidence type="ECO:0000256" key="1">
    <source>
        <dbReference type="SAM" id="MobiDB-lite"/>
    </source>
</evidence>
<dbReference type="OrthoDB" id="9794661at2"/>
<dbReference type="EMBL" id="CZPZ01000035">
    <property type="protein sequence ID" value="CUS39633.1"/>
    <property type="molecule type" value="Genomic_DNA"/>
</dbReference>
<dbReference type="STRING" id="1742973.COMA2_80090"/>
<dbReference type="AlphaFoldDB" id="A0A0S4LPW0"/>
<proteinExistence type="predicted"/>